<name>A0ABQ5CAJ6_9ASTR</name>
<dbReference type="EMBL" id="BQNB010014017">
    <property type="protein sequence ID" value="GJT22996.1"/>
    <property type="molecule type" value="Genomic_DNA"/>
</dbReference>
<dbReference type="Proteomes" id="UP001151760">
    <property type="component" value="Unassembled WGS sequence"/>
</dbReference>
<gene>
    <name evidence="1" type="ORF">Tco_0892933</name>
</gene>
<evidence type="ECO:0000313" key="1">
    <source>
        <dbReference type="EMBL" id="GJT22996.1"/>
    </source>
</evidence>
<sequence>MVYINHSGRANNKVVLALTSFLLFCMSSVVIATVLPFFFAEASPATAFPGSSGVSRIGSFVEFSQQALIPLVVPKLGSYALGYKVIVILDKHKVTMRETLLMSFTKAMRNLTFSDQEDNNEMK</sequence>
<keyword evidence="2" id="KW-1185">Reference proteome</keyword>
<accession>A0ABQ5CAJ6</accession>
<comment type="caution">
    <text evidence="1">The sequence shown here is derived from an EMBL/GenBank/DDBJ whole genome shotgun (WGS) entry which is preliminary data.</text>
</comment>
<protein>
    <submittedName>
        <fullName evidence="1">Uncharacterized protein</fullName>
    </submittedName>
</protein>
<reference evidence="1" key="2">
    <citation type="submission" date="2022-01" db="EMBL/GenBank/DDBJ databases">
        <authorList>
            <person name="Yamashiro T."/>
            <person name="Shiraishi A."/>
            <person name="Satake H."/>
            <person name="Nakayama K."/>
        </authorList>
    </citation>
    <scope>NUCLEOTIDE SEQUENCE</scope>
</reference>
<organism evidence="1 2">
    <name type="scientific">Tanacetum coccineum</name>
    <dbReference type="NCBI Taxonomy" id="301880"/>
    <lineage>
        <taxon>Eukaryota</taxon>
        <taxon>Viridiplantae</taxon>
        <taxon>Streptophyta</taxon>
        <taxon>Embryophyta</taxon>
        <taxon>Tracheophyta</taxon>
        <taxon>Spermatophyta</taxon>
        <taxon>Magnoliopsida</taxon>
        <taxon>eudicotyledons</taxon>
        <taxon>Gunneridae</taxon>
        <taxon>Pentapetalae</taxon>
        <taxon>asterids</taxon>
        <taxon>campanulids</taxon>
        <taxon>Asterales</taxon>
        <taxon>Asteraceae</taxon>
        <taxon>Asteroideae</taxon>
        <taxon>Anthemideae</taxon>
        <taxon>Anthemidinae</taxon>
        <taxon>Tanacetum</taxon>
    </lineage>
</organism>
<reference evidence="1" key="1">
    <citation type="journal article" date="2022" name="Int. J. Mol. Sci.">
        <title>Draft Genome of Tanacetum Coccineum: Genomic Comparison of Closely Related Tanacetum-Family Plants.</title>
        <authorList>
            <person name="Yamashiro T."/>
            <person name="Shiraishi A."/>
            <person name="Nakayama K."/>
            <person name="Satake H."/>
        </authorList>
    </citation>
    <scope>NUCLEOTIDE SEQUENCE</scope>
</reference>
<proteinExistence type="predicted"/>
<evidence type="ECO:0000313" key="2">
    <source>
        <dbReference type="Proteomes" id="UP001151760"/>
    </source>
</evidence>